<dbReference type="PANTHER" id="PTHR33973">
    <property type="entry name" value="OS07G0153300 PROTEIN"/>
    <property type="match status" value="1"/>
</dbReference>
<keyword evidence="3" id="KW-1185">Reference proteome</keyword>
<gene>
    <name evidence="2" type="ORF">ACFSSA_03295</name>
</gene>
<protein>
    <submittedName>
        <fullName evidence="2">DUF1365 domain-containing protein</fullName>
    </submittedName>
</protein>
<dbReference type="Proteomes" id="UP001597375">
    <property type="component" value="Unassembled WGS sequence"/>
</dbReference>
<dbReference type="EMBL" id="JBHUIT010000002">
    <property type="protein sequence ID" value="MFD2255690.1"/>
    <property type="molecule type" value="Genomic_DNA"/>
</dbReference>
<keyword evidence="1" id="KW-1133">Transmembrane helix</keyword>
<keyword evidence="1" id="KW-0812">Transmembrane</keyword>
<accession>A0ABW5D574</accession>
<name>A0ABW5D574_9BACT</name>
<sequence>MPENKPATDFLYECSINHTRVLPKKHRFDYRVFMLAVDLDRFPKLSLLSKNRFNLFSVDQRDHINTDPSKTLRENLIAWLSQQGQSIPGDSRIHLVTFPRILGYSFNPVSFYYIYSKENQYLTAIAEVTNTYREMKLYHLGGVTDGKIDHHTAKRFYISPFSNPNDSFRFRLGGLCRDWRVNIDNLSGTEVTLFSSIRGRKRPMTDLRLLWFAVKYPLLSILIIIRIHYQALVLFCKKVPYFKKTTDILPESRQASK</sequence>
<keyword evidence="1" id="KW-0472">Membrane</keyword>
<evidence type="ECO:0000256" key="1">
    <source>
        <dbReference type="SAM" id="Phobius"/>
    </source>
</evidence>
<comment type="caution">
    <text evidence="2">The sequence shown here is derived from an EMBL/GenBank/DDBJ whole genome shotgun (WGS) entry which is preliminary data.</text>
</comment>
<reference evidence="3" key="1">
    <citation type="journal article" date="2019" name="Int. J. Syst. Evol. Microbiol.">
        <title>The Global Catalogue of Microorganisms (GCM) 10K type strain sequencing project: providing services to taxonomists for standard genome sequencing and annotation.</title>
        <authorList>
            <consortium name="The Broad Institute Genomics Platform"/>
            <consortium name="The Broad Institute Genome Sequencing Center for Infectious Disease"/>
            <person name="Wu L."/>
            <person name="Ma J."/>
        </authorList>
    </citation>
    <scope>NUCLEOTIDE SEQUENCE [LARGE SCALE GENOMIC DNA]</scope>
    <source>
        <strain evidence="3">CGMCC 4.7106</strain>
    </source>
</reference>
<dbReference type="PANTHER" id="PTHR33973:SF4">
    <property type="entry name" value="OS07G0153300 PROTEIN"/>
    <property type="match status" value="1"/>
</dbReference>
<dbReference type="RefSeq" id="WP_386818346.1">
    <property type="nucleotide sequence ID" value="NZ_JBHUIT010000002.1"/>
</dbReference>
<proteinExistence type="predicted"/>
<evidence type="ECO:0000313" key="3">
    <source>
        <dbReference type="Proteomes" id="UP001597375"/>
    </source>
</evidence>
<dbReference type="InterPro" id="IPR010775">
    <property type="entry name" value="DUF1365"/>
</dbReference>
<evidence type="ECO:0000313" key="2">
    <source>
        <dbReference type="EMBL" id="MFD2255690.1"/>
    </source>
</evidence>
<organism evidence="2 3">
    <name type="scientific">Luteolibacter algae</name>
    <dbReference type="NCBI Taxonomy" id="454151"/>
    <lineage>
        <taxon>Bacteria</taxon>
        <taxon>Pseudomonadati</taxon>
        <taxon>Verrucomicrobiota</taxon>
        <taxon>Verrucomicrobiia</taxon>
        <taxon>Verrucomicrobiales</taxon>
        <taxon>Verrucomicrobiaceae</taxon>
        <taxon>Luteolibacter</taxon>
    </lineage>
</organism>
<dbReference type="Pfam" id="PF07103">
    <property type="entry name" value="DUF1365"/>
    <property type="match status" value="1"/>
</dbReference>
<feature type="transmembrane region" description="Helical" evidence="1">
    <location>
        <begin position="209"/>
        <end position="229"/>
    </location>
</feature>